<proteinExistence type="predicted"/>
<sequence>MQHVILFADSVNSCAMVSALDRHLSQKGGHSTPTARDVEDTPSNSLIKHHHPHFKLLITRSFTLLYIKDFSVAGTNQCSNELQAYARKVLEQRLDELSTHHPNAIVSVIVMTEQSTTHQNDQAQVLVLGQQAPPTDVAVTGVSGMIYDWCHFTRPRYATLQALQCAVVLLRHPGAPVYPYSEYAELYLSTPLLKAIAIPSRRELYKTIREIVQTYMNAISLVYI</sequence>
<gene>
    <name evidence="2" type="ORF">QR46_4335</name>
</gene>
<dbReference type="EMBL" id="JXTI01000162">
    <property type="protein sequence ID" value="KWX11708.1"/>
    <property type="molecule type" value="Genomic_DNA"/>
</dbReference>
<dbReference type="GO" id="GO:0016874">
    <property type="term" value="F:ligase activity"/>
    <property type="evidence" value="ECO:0007669"/>
    <property type="project" value="UniProtKB-KW"/>
</dbReference>
<dbReference type="VEuPathDB" id="GiardiaDB:QR46_4335"/>
<evidence type="ECO:0000256" key="1">
    <source>
        <dbReference type="SAM" id="MobiDB-lite"/>
    </source>
</evidence>
<organism evidence="2 3">
    <name type="scientific">Giardia duodenalis assemblage B</name>
    <dbReference type="NCBI Taxonomy" id="1394984"/>
    <lineage>
        <taxon>Eukaryota</taxon>
        <taxon>Metamonada</taxon>
        <taxon>Diplomonadida</taxon>
        <taxon>Hexamitidae</taxon>
        <taxon>Giardiinae</taxon>
        <taxon>Giardia</taxon>
    </lineage>
</organism>
<evidence type="ECO:0000313" key="2">
    <source>
        <dbReference type="EMBL" id="KWX11708.1"/>
    </source>
</evidence>
<dbReference type="OrthoDB" id="10290126at2759"/>
<dbReference type="AlphaFoldDB" id="A0A132NNW4"/>
<reference evidence="2 3" key="1">
    <citation type="journal article" date="2015" name="Mol. Biochem. Parasitol.">
        <title>Identification of polymorphic genes for use in assemblage B genotyping assays through comparative genomics of multiple assemblage B Giardia duodenalis isolates.</title>
        <authorList>
            <person name="Wielinga C."/>
            <person name="Thompson R.C."/>
            <person name="Monis P."/>
            <person name="Ryan U."/>
        </authorList>
    </citation>
    <scope>NUCLEOTIDE SEQUENCE [LARGE SCALE GENOMIC DNA]</scope>
    <source>
        <strain evidence="2 3">BAH15c1</strain>
    </source>
</reference>
<dbReference type="Proteomes" id="UP000070089">
    <property type="component" value="Unassembled WGS sequence"/>
</dbReference>
<protein>
    <submittedName>
        <fullName evidence="2">AMP-(Fatty)acid ligase</fullName>
    </submittedName>
</protein>
<comment type="caution">
    <text evidence="2">The sequence shown here is derived from an EMBL/GenBank/DDBJ whole genome shotgun (WGS) entry which is preliminary data.</text>
</comment>
<name>A0A132NNW4_GIAIN</name>
<accession>A0A132NNW4</accession>
<feature type="region of interest" description="Disordered" evidence="1">
    <location>
        <begin position="25"/>
        <end position="44"/>
    </location>
</feature>
<keyword evidence="2" id="KW-0436">Ligase</keyword>
<evidence type="ECO:0000313" key="3">
    <source>
        <dbReference type="Proteomes" id="UP000070089"/>
    </source>
</evidence>